<evidence type="ECO:0000256" key="1">
    <source>
        <dbReference type="ARBA" id="ARBA00011738"/>
    </source>
</evidence>
<protein>
    <recommendedName>
        <fullName evidence="5">Ureidoglycolate lyase</fullName>
        <ecNumber evidence="5">4.3.2.3</ecNumber>
    </recommendedName>
    <alternativeName>
        <fullName evidence="5">Ureidoglycolatase</fullName>
    </alternativeName>
</protein>
<evidence type="ECO:0000256" key="2">
    <source>
        <dbReference type="ARBA" id="ARBA00022631"/>
    </source>
</evidence>
<evidence type="ECO:0000256" key="4">
    <source>
        <dbReference type="ARBA" id="ARBA00047684"/>
    </source>
</evidence>
<accession>A0A917ZRA2</accession>
<dbReference type="SUPFAM" id="SSF51182">
    <property type="entry name" value="RmlC-like cupins"/>
    <property type="match status" value="1"/>
</dbReference>
<comment type="subunit">
    <text evidence="1 5">Homodimer.</text>
</comment>
<keyword evidence="7" id="KW-1185">Reference proteome</keyword>
<dbReference type="PANTHER" id="PTHR21221">
    <property type="entry name" value="UREIDOGLYCOLATE HYDROLASE"/>
    <property type="match status" value="1"/>
</dbReference>
<comment type="function">
    <text evidence="5">Catalyzes the catabolism of the allantoin degradation intermediate (S)-ureidoglycolate, generating urea and glyoxylate. Involved in the utilization of allantoin as nitrogen source.</text>
</comment>
<dbReference type="GO" id="GO:0004848">
    <property type="term" value="F:ureidoglycolate hydrolase activity"/>
    <property type="evidence" value="ECO:0007669"/>
    <property type="project" value="InterPro"/>
</dbReference>
<dbReference type="InterPro" id="IPR011051">
    <property type="entry name" value="RmlC_Cupin_sf"/>
</dbReference>
<dbReference type="InterPro" id="IPR024060">
    <property type="entry name" value="Ureidoglycolate_lyase_dom_sf"/>
</dbReference>
<evidence type="ECO:0000313" key="6">
    <source>
        <dbReference type="EMBL" id="GGO88357.1"/>
    </source>
</evidence>
<comment type="pathway">
    <text evidence="5">Nitrogen metabolism; (S)-allantoin degradation.</text>
</comment>
<dbReference type="PIRSF" id="PIRSF017306">
    <property type="entry name" value="Ureidogly_hydro"/>
    <property type="match status" value="1"/>
</dbReference>
<evidence type="ECO:0000313" key="7">
    <source>
        <dbReference type="Proteomes" id="UP000599578"/>
    </source>
</evidence>
<comment type="similarity">
    <text evidence="5">Belongs to the ureidoglycolate lyase family.</text>
</comment>
<dbReference type="InterPro" id="IPR047233">
    <property type="entry name" value="UAH_cupin"/>
</dbReference>
<dbReference type="EC" id="4.3.2.3" evidence="5"/>
<dbReference type="InterPro" id="IPR023525">
    <property type="entry name" value="Ureidogly_lyase_bac"/>
</dbReference>
<comment type="catalytic activity">
    <reaction evidence="4 5">
        <text>(S)-ureidoglycolate = urea + glyoxylate</text>
        <dbReference type="Rhea" id="RHEA:11304"/>
        <dbReference type="ChEBI" id="CHEBI:16199"/>
        <dbReference type="ChEBI" id="CHEBI:36655"/>
        <dbReference type="ChEBI" id="CHEBI:57296"/>
        <dbReference type="EC" id="4.3.2.3"/>
    </reaction>
</comment>
<dbReference type="Proteomes" id="UP000599578">
    <property type="component" value="Unassembled WGS sequence"/>
</dbReference>
<dbReference type="InterPro" id="IPR007247">
    <property type="entry name" value="Ureidogly_lyase"/>
</dbReference>
<sequence length="166" mass="18352">MLKLTVEPLTIEAFKPFGDVIASEGHDFFMINNGSTRRYHRLAEVETGDEGAPIISIFRADKLPMPLSVRMMERHPLGSQAFIPMRGNPFLILVAPAGDSVESSDLRAFISDGSQGVNYHRGVWHHPILALTDKDEFLVVDRAGPGNNCDEVYFDASQEIVLDPNG</sequence>
<dbReference type="EMBL" id="BMLT01000016">
    <property type="protein sequence ID" value="GGO88357.1"/>
    <property type="molecule type" value="Genomic_DNA"/>
</dbReference>
<dbReference type="HAMAP" id="MF_00616">
    <property type="entry name" value="Ureidogly_lyase"/>
    <property type="match status" value="1"/>
</dbReference>
<evidence type="ECO:0000256" key="3">
    <source>
        <dbReference type="ARBA" id="ARBA00023239"/>
    </source>
</evidence>
<dbReference type="GO" id="GO:0050385">
    <property type="term" value="F:ureidoglycolate lyase activity"/>
    <property type="evidence" value="ECO:0007669"/>
    <property type="project" value="UniProtKB-UniRule"/>
</dbReference>
<gene>
    <name evidence="5 6" type="primary">allA</name>
    <name evidence="6" type="ORF">GCM10011348_43670</name>
</gene>
<comment type="cofactor">
    <cofactor evidence="5">
        <name>Ni(2+)</name>
        <dbReference type="ChEBI" id="CHEBI:49786"/>
    </cofactor>
</comment>
<reference evidence="6 7" key="1">
    <citation type="journal article" date="2014" name="Int. J. Syst. Evol. Microbiol.">
        <title>Complete genome sequence of Corynebacterium casei LMG S-19264T (=DSM 44701T), isolated from a smear-ripened cheese.</title>
        <authorList>
            <consortium name="US DOE Joint Genome Institute (JGI-PGF)"/>
            <person name="Walter F."/>
            <person name="Albersmeier A."/>
            <person name="Kalinowski J."/>
            <person name="Ruckert C."/>
        </authorList>
    </citation>
    <scope>NUCLEOTIDE SEQUENCE [LARGE SCALE GENOMIC DNA]</scope>
    <source>
        <strain evidence="6 7">CGMCC 1.7286</strain>
    </source>
</reference>
<keyword evidence="3 5" id="KW-0456">Lyase</keyword>
<dbReference type="PANTHER" id="PTHR21221:SF1">
    <property type="entry name" value="UREIDOGLYCOLATE LYASE"/>
    <property type="match status" value="1"/>
</dbReference>
<dbReference type="GO" id="GO:0006145">
    <property type="term" value="P:purine nucleobase catabolic process"/>
    <property type="evidence" value="ECO:0007669"/>
    <property type="project" value="UniProtKB-UniRule"/>
</dbReference>
<name>A0A917ZRA2_9GAMM</name>
<comment type="caution">
    <text evidence="6">The sequence shown here is derived from an EMBL/GenBank/DDBJ whole genome shotgun (WGS) entry which is preliminary data.</text>
</comment>
<dbReference type="NCBIfam" id="NF009932">
    <property type="entry name" value="PRK13395.1"/>
    <property type="match status" value="1"/>
</dbReference>
<organism evidence="6 7">
    <name type="scientific">Marinobacterium nitratireducens</name>
    <dbReference type="NCBI Taxonomy" id="518897"/>
    <lineage>
        <taxon>Bacteria</taxon>
        <taxon>Pseudomonadati</taxon>
        <taxon>Pseudomonadota</taxon>
        <taxon>Gammaproteobacteria</taxon>
        <taxon>Oceanospirillales</taxon>
        <taxon>Oceanospirillaceae</taxon>
        <taxon>Marinobacterium</taxon>
    </lineage>
</organism>
<dbReference type="NCBIfam" id="NF002949">
    <property type="entry name" value="PRK03606.1-2"/>
    <property type="match status" value="1"/>
</dbReference>
<dbReference type="CDD" id="cd20298">
    <property type="entry name" value="cupin_UAH"/>
    <property type="match status" value="1"/>
</dbReference>
<dbReference type="AlphaFoldDB" id="A0A917ZRA2"/>
<dbReference type="Pfam" id="PF04115">
    <property type="entry name" value="Ureidogly_lyase"/>
    <property type="match status" value="1"/>
</dbReference>
<evidence type="ECO:0000256" key="5">
    <source>
        <dbReference type="HAMAP-Rule" id="MF_00616"/>
    </source>
</evidence>
<dbReference type="RefSeq" id="WP_188862760.1">
    <property type="nucleotide sequence ID" value="NZ_BMLT01000016.1"/>
</dbReference>
<proteinExistence type="inferred from homology"/>
<keyword evidence="2 5" id="KW-0659">Purine metabolism</keyword>
<dbReference type="GO" id="GO:0000256">
    <property type="term" value="P:allantoin catabolic process"/>
    <property type="evidence" value="ECO:0007669"/>
    <property type="project" value="UniProtKB-UniRule"/>
</dbReference>
<dbReference type="Gene3D" id="2.60.120.480">
    <property type="entry name" value="Ureidoglycolate hydrolase"/>
    <property type="match status" value="1"/>
</dbReference>